<protein>
    <recommendedName>
        <fullName evidence="2">LysR substrate-binding domain-containing protein</fullName>
    </recommendedName>
</protein>
<dbReference type="PANTHER" id="PTHR30537">
    <property type="entry name" value="HTH-TYPE TRANSCRIPTIONAL REGULATOR"/>
    <property type="match status" value="1"/>
</dbReference>
<dbReference type="Pfam" id="PF03466">
    <property type="entry name" value="LysR_substrate"/>
    <property type="match status" value="1"/>
</dbReference>
<dbReference type="Gene3D" id="3.40.190.290">
    <property type="match status" value="1"/>
</dbReference>
<dbReference type="EMBL" id="CP022278">
    <property type="protein sequence ID" value="ASK28114.1"/>
    <property type="molecule type" value="Genomic_DNA"/>
</dbReference>
<feature type="domain" description="LysR substrate-binding" evidence="2">
    <location>
        <begin position="26"/>
        <end position="127"/>
    </location>
</feature>
<evidence type="ECO:0000256" key="1">
    <source>
        <dbReference type="ARBA" id="ARBA00009437"/>
    </source>
</evidence>
<dbReference type="PANTHER" id="PTHR30537:SF5">
    <property type="entry name" value="HTH-TYPE TRANSCRIPTIONAL ACTIVATOR TTDR-RELATED"/>
    <property type="match status" value="1"/>
</dbReference>
<evidence type="ECO:0000313" key="3">
    <source>
        <dbReference type="EMBL" id="ASK28114.1"/>
    </source>
</evidence>
<reference evidence="3 4" key="1">
    <citation type="submission" date="2017-06" db="EMBL/GenBank/DDBJ databases">
        <title>Neisseria chenwenguii sp. nov., isolated from the intestinal contents of Tibetan Plateau Pika in Yushu, Qinghai Province, China.</title>
        <authorList>
            <person name="Zhang G."/>
        </authorList>
    </citation>
    <scope>NUCLEOTIDE SEQUENCE [LARGE SCALE GENOMIC DNA]</scope>
    <source>
        <strain evidence="3 4">10023</strain>
    </source>
</reference>
<accession>A0A220S3R3</accession>
<name>A0A220S3R3_9NEIS</name>
<dbReference type="AlphaFoldDB" id="A0A220S3R3"/>
<dbReference type="InterPro" id="IPR058163">
    <property type="entry name" value="LysR-type_TF_proteobact-type"/>
</dbReference>
<dbReference type="InterPro" id="IPR005119">
    <property type="entry name" value="LysR_subst-bd"/>
</dbReference>
<dbReference type="KEGG" id="nei:BG910_10585"/>
<proteinExistence type="inferred from homology"/>
<dbReference type="Proteomes" id="UP000198238">
    <property type="component" value="Chromosome"/>
</dbReference>
<sequence>MCRCSCLFRPIRHAACTRVTGGFPALLAGRADTDGSRSVREFGAQKIKSEYLFSSNANRAIWHYTLAGMAIGKLSDLMAAPYLARGELVQVLPDYPLPCYPLHLIYAAYRHPLAIVRAYVDFCAAWFEENGHAV</sequence>
<evidence type="ECO:0000259" key="2">
    <source>
        <dbReference type="Pfam" id="PF03466"/>
    </source>
</evidence>
<comment type="similarity">
    <text evidence="1">Belongs to the LysR transcriptional regulatory family.</text>
</comment>
<organism evidence="3 4">
    <name type="scientific">Neisseria chenwenguii</name>
    <dbReference type="NCBI Taxonomy" id="1853278"/>
    <lineage>
        <taxon>Bacteria</taxon>
        <taxon>Pseudomonadati</taxon>
        <taxon>Pseudomonadota</taxon>
        <taxon>Betaproteobacteria</taxon>
        <taxon>Neisseriales</taxon>
        <taxon>Neisseriaceae</taxon>
        <taxon>Neisseria</taxon>
    </lineage>
</organism>
<dbReference type="SUPFAM" id="SSF53850">
    <property type="entry name" value="Periplasmic binding protein-like II"/>
    <property type="match status" value="1"/>
</dbReference>
<gene>
    <name evidence="3" type="ORF">BG910_10585</name>
</gene>
<evidence type="ECO:0000313" key="4">
    <source>
        <dbReference type="Proteomes" id="UP000198238"/>
    </source>
</evidence>
<keyword evidence="4" id="KW-1185">Reference proteome</keyword>